<feature type="binding site" evidence="11">
    <location>
        <position position="99"/>
    </location>
    <ligand>
        <name>FMN</name>
        <dbReference type="ChEBI" id="CHEBI:58210"/>
    </ligand>
</feature>
<keyword evidence="8 11" id="KW-0414">Isoprene biosynthesis</keyword>
<proteinExistence type="inferred from homology"/>
<comment type="cofactor">
    <cofactor evidence="11">
        <name>NADPH</name>
        <dbReference type="ChEBI" id="CHEBI:57783"/>
    </cofactor>
</comment>
<reference evidence="13 14" key="1">
    <citation type="submission" date="2024-01" db="EMBL/GenBank/DDBJ databases">
        <authorList>
            <person name="Botero Cardona J."/>
        </authorList>
    </citation>
    <scope>NUCLEOTIDE SEQUENCE [LARGE SCALE GENOMIC DNA]</scope>
    <source>
        <strain evidence="13 14">LMG 33000</strain>
    </source>
</reference>
<evidence type="ECO:0000256" key="6">
    <source>
        <dbReference type="ARBA" id="ARBA00022842"/>
    </source>
</evidence>
<feature type="binding site" evidence="11">
    <location>
        <position position="158"/>
    </location>
    <ligand>
        <name>substrate</name>
    </ligand>
</feature>
<comment type="subunit">
    <text evidence="10 11">Homooctamer. Dimer of tetramers.</text>
</comment>
<feature type="binding site" evidence="11">
    <location>
        <begin position="69"/>
        <end position="71"/>
    </location>
    <ligand>
        <name>FMN</name>
        <dbReference type="ChEBI" id="CHEBI:58210"/>
    </ligand>
</feature>
<feature type="binding site" evidence="11">
    <location>
        <position position="128"/>
    </location>
    <ligand>
        <name>FMN</name>
        <dbReference type="ChEBI" id="CHEBI:58210"/>
    </ligand>
</feature>
<protein>
    <recommendedName>
        <fullName evidence="11">Isopentenyl-diphosphate delta-isomerase</fullName>
        <shortName evidence="11">IPP isomerase</shortName>
        <ecNumber evidence="11">5.3.3.2</ecNumber>
    </recommendedName>
    <alternativeName>
        <fullName evidence="11">Isopentenyl diphosphate:dimethylallyl diphosphate isomerase</fullName>
    </alternativeName>
    <alternativeName>
        <fullName evidence="11">Isopentenyl pyrophosphate isomerase</fullName>
    </alternativeName>
    <alternativeName>
        <fullName evidence="11">Type 2 isopentenyl diphosphate isomerase</fullName>
        <shortName evidence="11">IDI-2</shortName>
    </alternativeName>
</protein>
<name>A0ABP0ESC6_9LACO</name>
<keyword evidence="4 11" id="KW-0288">FMN</keyword>
<accession>A0ABP0ESC6</accession>
<gene>
    <name evidence="11" type="primary">fni</name>
    <name evidence="13" type="ORF">R54876_GBNLAHCA_00636</name>
</gene>
<feature type="binding site" evidence="11">
    <location>
        <position position="159"/>
    </location>
    <ligand>
        <name>Mg(2+)</name>
        <dbReference type="ChEBI" id="CHEBI:18420"/>
    </ligand>
</feature>
<keyword evidence="2 11" id="KW-0963">Cytoplasm</keyword>
<comment type="function">
    <text evidence="11">Involved in the biosynthesis of isoprenoids. Catalyzes the 1,3-allylic rearrangement of the homoallylic substrate isopentenyl (IPP) to its allylic isomer, dimethylallyl diphosphate (DMAPP).</text>
</comment>
<evidence type="ECO:0000256" key="7">
    <source>
        <dbReference type="ARBA" id="ARBA00022857"/>
    </source>
</evidence>
<evidence type="ECO:0000259" key="12">
    <source>
        <dbReference type="Pfam" id="PF01070"/>
    </source>
</evidence>
<evidence type="ECO:0000256" key="11">
    <source>
        <dbReference type="HAMAP-Rule" id="MF_00354"/>
    </source>
</evidence>
<dbReference type="HAMAP" id="MF_00354">
    <property type="entry name" value="Idi_2"/>
    <property type="match status" value="1"/>
</dbReference>
<evidence type="ECO:0000256" key="10">
    <source>
        <dbReference type="ARBA" id="ARBA00025810"/>
    </source>
</evidence>
<dbReference type="RefSeq" id="WP_349641618.1">
    <property type="nucleotide sequence ID" value="NZ_CAWVOH010000001.1"/>
</dbReference>
<feature type="binding site" evidence="11">
    <location>
        <position position="219"/>
    </location>
    <ligand>
        <name>FMN</name>
        <dbReference type="ChEBI" id="CHEBI:58210"/>
    </ligand>
</feature>
<dbReference type="PANTHER" id="PTHR43665">
    <property type="entry name" value="ISOPENTENYL-DIPHOSPHATE DELTA-ISOMERASE"/>
    <property type="match status" value="1"/>
</dbReference>
<feature type="binding site" evidence="11">
    <location>
        <position position="189"/>
    </location>
    <ligand>
        <name>FMN</name>
        <dbReference type="ChEBI" id="CHEBI:58210"/>
    </ligand>
</feature>
<dbReference type="Pfam" id="PF01070">
    <property type="entry name" value="FMN_dh"/>
    <property type="match status" value="1"/>
</dbReference>
<keyword evidence="5 11" id="KW-0479">Metal-binding</keyword>
<comment type="caution">
    <text evidence="13">The sequence shown here is derived from an EMBL/GenBank/DDBJ whole genome shotgun (WGS) entry which is preliminary data.</text>
</comment>
<evidence type="ECO:0000313" key="13">
    <source>
        <dbReference type="EMBL" id="CAK8054076.1"/>
    </source>
</evidence>
<keyword evidence="6 11" id="KW-0460">Magnesium</keyword>
<dbReference type="EMBL" id="CAWVOH010000001">
    <property type="protein sequence ID" value="CAK8054076.1"/>
    <property type="molecule type" value="Genomic_DNA"/>
</dbReference>
<evidence type="ECO:0000256" key="3">
    <source>
        <dbReference type="ARBA" id="ARBA00022630"/>
    </source>
</evidence>
<dbReference type="PIRSF" id="PIRSF003314">
    <property type="entry name" value="IPP_isomerase"/>
    <property type="match status" value="1"/>
</dbReference>
<comment type="similarity">
    <text evidence="11">Belongs to the IPP isomerase type 2 family.</text>
</comment>
<dbReference type="EC" id="5.3.3.2" evidence="11"/>
<dbReference type="GO" id="GO:0004452">
    <property type="term" value="F:isopentenyl-diphosphate delta-isomerase activity"/>
    <property type="evidence" value="ECO:0007669"/>
    <property type="project" value="UniProtKB-EC"/>
</dbReference>
<dbReference type="NCBIfam" id="TIGR02151">
    <property type="entry name" value="IPP_isom_2"/>
    <property type="match status" value="1"/>
</dbReference>
<dbReference type="CDD" id="cd02811">
    <property type="entry name" value="IDI-2_FMN"/>
    <property type="match status" value="1"/>
</dbReference>
<evidence type="ECO:0000256" key="5">
    <source>
        <dbReference type="ARBA" id="ARBA00022723"/>
    </source>
</evidence>
<dbReference type="InterPro" id="IPR000262">
    <property type="entry name" value="FMN-dep_DH"/>
</dbReference>
<evidence type="ECO:0000256" key="9">
    <source>
        <dbReference type="ARBA" id="ARBA00023235"/>
    </source>
</evidence>
<comment type="subcellular location">
    <subcellularLocation>
        <location evidence="11">Cytoplasm</location>
    </subcellularLocation>
</comment>
<evidence type="ECO:0000256" key="4">
    <source>
        <dbReference type="ARBA" id="ARBA00022643"/>
    </source>
</evidence>
<evidence type="ECO:0000256" key="2">
    <source>
        <dbReference type="ARBA" id="ARBA00022490"/>
    </source>
</evidence>
<dbReference type="Gene3D" id="3.20.20.70">
    <property type="entry name" value="Aldolase class I"/>
    <property type="match status" value="1"/>
</dbReference>
<dbReference type="PANTHER" id="PTHR43665:SF1">
    <property type="entry name" value="ISOPENTENYL-DIPHOSPHATE DELTA-ISOMERASE"/>
    <property type="match status" value="1"/>
</dbReference>
<feature type="binding site" evidence="11">
    <location>
        <begin position="8"/>
        <end position="9"/>
    </location>
    <ligand>
        <name>substrate</name>
    </ligand>
</feature>
<comment type="caution">
    <text evidence="11">Lacks conserved residue(s) required for the propagation of feature annotation.</text>
</comment>
<comment type="cofactor">
    <cofactor evidence="11">
        <name>Mg(2+)</name>
        <dbReference type="ChEBI" id="CHEBI:18420"/>
    </cofactor>
</comment>
<evidence type="ECO:0000313" key="14">
    <source>
        <dbReference type="Proteomes" id="UP001314241"/>
    </source>
</evidence>
<dbReference type="Proteomes" id="UP001314241">
    <property type="component" value="Unassembled WGS sequence"/>
</dbReference>
<comment type="cofactor">
    <cofactor evidence="1 11">
        <name>FMN</name>
        <dbReference type="ChEBI" id="CHEBI:58210"/>
    </cofactor>
</comment>
<keyword evidence="7 11" id="KW-0521">NADP</keyword>
<organism evidence="13 14">
    <name type="scientific">Eupransor demetentiae</name>
    <dbReference type="NCBI Taxonomy" id="3109584"/>
    <lineage>
        <taxon>Bacteria</taxon>
        <taxon>Bacillati</taxon>
        <taxon>Bacillota</taxon>
        <taxon>Bacilli</taxon>
        <taxon>Lactobacillales</taxon>
        <taxon>Lactobacillaceae</taxon>
        <taxon>Eupransor</taxon>
    </lineage>
</organism>
<evidence type="ECO:0000256" key="1">
    <source>
        <dbReference type="ARBA" id="ARBA00001917"/>
    </source>
</evidence>
<evidence type="ECO:0000256" key="8">
    <source>
        <dbReference type="ARBA" id="ARBA00023229"/>
    </source>
</evidence>
<dbReference type="InterPro" id="IPR013785">
    <property type="entry name" value="Aldolase_TIM"/>
</dbReference>
<dbReference type="InterPro" id="IPR011179">
    <property type="entry name" value="IPdP_isomerase"/>
</dbReference>
<feature type="binding site" evidence="11">
    <location>
        <begin position="266"/>
        <end position="268"/>
    </location>
    <ligand>
        <name>FMN</name>
        <dbReference type="ChEBI" id="CHEBI:58210"/>
    </ligand>
</feature>
<keyword evidence="14" id="KW-1185">Reference proteome</keyword>
<keyword evidence="9 11" id="KW-0413">Isomerase</keyword>
<feature type="binding site" evidence="11">
    <location>
        <begin position="287"/>
        <end position="288"/>
    </location>
    <ligand>
        <name>FMN</name>
        <dbReference type="ChEBI" id="CHEBI:58210"/>
    </ligand>
</feature>
<dbReference type="SUPFAM" id="SSF51395">
    <property type="entry name" value="FMN-linked oxidoreductases"/>
    <property type="match status" value="1"/>
</dbReference>
<feature type="domain" description="FMN-dependent dehydrogenase" evidence="12">
    <location>
        <begin position="159"/>
        <end position="330"/>
    </location>
</feature>
<comment type="catalytic activity">
    <reaction evidence="11">
        <text>isopentenyl diphosphate = dimethylallyl diphosphate</text>
        <dbReference type="Rhea" id="RHEA:23284"/>
        <dbReference type="ChEBI" id="CHEBI:57623"/>
        <dbReference type="ChEBI" id="CHEBI:128769"/>
        <dbReference type="EC" id="5.3.3.2"/>
    </reaction>
</comment>
<sequence length="350" mass="38087">MTSQQSQRKKEHLSLATKAWKDHTNPEIGARFDRVRWLPNTLPELALDQVDTSTELAGIKQNWPFYIEAMTGGSDMSFKVNQQLAQVAKKTDLAMAVGSQSLALKDPSVADSFKIVRKENPDGILLANLGADHPIENVRAAVDMIEANAIELHVNVAQELAMAEGDRGFYWLDNLATIIAKSPVPVIIKEVGFGMSVDSIKKIAQLEPAAINLGGANGTNFAQIEQSRDRQDENPLDLSFYGLSTVESLLAAQVADVQVPVIATGGLKSPRDVVTTLMLGAQTSSSAGFFLSQIMAGGPDQLEATIREWQAALPKLMLLLGKKRVADLKSAPHIFDLELQNYIQQIKKTS</sequence>
<keyword evidence="3 11" id="KW-0285">Flavoprotein</keyword>